<dbReference type="Proteomes" id="UP000242188">
    <property type="component" value="Unassembled WGS sequence"/>
</dbReference>
<gene>
    <name evidence="2" type="ORF">KP79_PYT25050</name>
</gene>
<evidence type="ECO:0000313" key="3">
    <source>
        <dbReference type="Proteomes" id="UP000242188"/>
    </source>
</evidence>
<evidence type="ECO:0000256" key="1">
    <source>
        <dbReference type="SAM" id="MobiDB-lite"/>
    </source>
</evidence>
<feature type="region of interest" description="Disordered" evidence="1">
    <location>
        <begin position="69"/>
        <end position="104"/>
    </location>
</feature>
<reference evidence="2 3" key="1">
    <citation type="journal article" date="2017" name="Nat. Ecol. Evol.">
        <title>Scallop genome provides insights into evolution of bilaterian karyotype and development.</title>
        <authorList>
            <person name="Wang S."/>
            <person name="Zhang J."/>
            <person name="Jiao W."/>
            <person name="Li J."/>
            <person name="Xun X."/>
            <person name="Sun Y."/>
            <person name="Guo X."/>
            <person name="Huan P."/>
            <person name="Dong B."/>
            <person name="Zhang L."/>
            <person name="Hu X."/>
            <person name="Sun X."/>
            <person name="Wang J."/>
            <person name="Zhao C."/>
            <person name="Wang Y."/>
            <person name="Wang D."/>
            <person name="Huang X."/>
            <person name="Wang R."/>
            <person name="Lv J."/>
            <person name="Li Y."/>
            <person name="Zhang Z."/>
            <person name="Liu B."/>
            <person name="Lu W."/>
            <person name="Hui Y."/>
            <person name="Liang J."/>
            <person name="Zhou Z."/>
            <person name="Hou R."/>
            <person name="Li X."/>
            <person name="Liu Y."/>
            <person name="Li H."/>
            <person name="Ning X."/>
            <person name="Lin Y."/>
            <person name="Zhao L."/>
            <person name="Xing Q."/>
            <person name="Dou J."/>
            <person name="Li Y."/>
            <person name="Mao J."/>
            <person name="Guo H."/>
            <person name="Dou H."/>
            <person name="Li T."/>
            <person name="Mu C."/>
            <person name="Jiang W."/>
            <person name="Fu Q."/>
            <person name="Fu X."/>
            <person name="Miao Y."/>
            <person name="Liu J."/>
            <person name="Yu Q."/>
            <person name="Li R."/>
            <person name="Liao H."/>
            <person name="Li X."/>
            <person name="Kong Y."/>
            <person name="Jiang Z."/>
            <person name="Chourrout D."/>
            <person name="Li R."/>
            <person name="Bao Z."/>
        </authorList>
    </citation>
    <scope>NUCLEOTIDE SEQUENCE [LARGE SCALE GENOMIC DNA]</scope>
    <source>
        <strain evidence="2 3">PY_sf001</strain>
    </source>
</reference>
<organism evidence="2 3">
    <name type="scientific">Mizuhopecten yessoensis</name>
    <name type="common">Japanese scallop</name>
    <name type="synonym">Patinopecten yessoensis</name>
    <dbReference type="NCBI Taxonomy" id="6573"/>
    <lineage>
        <taxon>Eukaryota</taxon>
        <taxon>Metazoa</taxon>
        <taxon>Spiralia</taxon>
        <taxon>Lophotrochozoa</taxon>
        <taxon>Mollusca</taxon>
        <taxon>Bivalvia</taxon>
        <taxon>Autobranchia</taxon>
        <taxon>Pteriomorphia</taxon>
        <taxon>Pectinida</taxon>
        <taxon>Pectinoidea</taxon>
        <taxon>Pectinidae</taxon>
        <taxon>Mizuhopecten</taxon>
    </lineage>
</organism>
<sequence length="104" mass="11811">MNARFHGAVLTGNNGVGNSLMTKMKCIGATVAPEVRHSLQQIQAEQDYHQKFQKRTLELKAEAIQRHIQNKGARSDYKQGQLDNPPDLRTSRLSSNNDEHNYHK</sequence>
<protein>
    <submittedName>
        <fullName evidence="2">Uncharacterized protein</fullName>
    </submittedName>
</protein>
<evidence type="ECO:0000313" key="2">
    <source>
        <dbReference type="EMBL" id="OWF41432.1"/>
    </source>
</evidence>
<accession>A0A210PY79</accession>
<comment type="caution">
    <text evidence="2">The sequence shown here is derived from an EMBL/GenBank/DDBJ whole genome shotgun (WGS) entry which is preliminary data.</text>
</comment>
<dbReference type="AlphaFoldDB" id="A0A210PY79"/>
<keyword evidence="3" id="KW-1185">Reference proteome</keyword>
<proteinExistence type="predicted"/>
<dbReference type="EMBL" id="NEDP02005393">
    <property type="protein sequence ID" value="OWF41432.1"/>
    <property type="molecule type" value="Genomic_DNA"/>
</dbReference>
<name>A0A210PY79_MIZYE</name>